<proteinExistence type="predicted"/>
<keyword evidence="7" id="KW-1185">Reference proteome</keyword>
<sequence>MSEVRPRRTQAERSAGTRKALLDATISALHEHGYGATTTLLVAELAGVSRGAMLHQFRTKADLMTYVVEAVFEEEIARYEERLGDIADPQQRLLAYPELGWDVLSRPSGVAVLEILQGSRSDPELAEKLGPVQDRIEHDALARAGVAFSADARSAVAMMRLIVWAVRGLSIAQVLAPEPGGVKDSIKLLRKLIEAGFQTGLLSLDAPAARPESGKAANQ</sequence>
<dbReference type="AlphaFoldDB" id="A0A4S1WXC9"/>
<dbReference type="Pfam" id="PF00440">
    <property type="entry name" value="TetR_N"/>
    <property type="match status" value="1"/>
</dbReference>
<dbReference type="SUPFAM" id="SSF46689">
    <property type="entry name" value="Homeodomain-like"/>
    <property type="match status" value="1"/>
</dbReference>
<evidence type="ECO:0000313" key="7">
    <source>
        <dbReference type="Proteomes" id="UP000309848"/>
    </source>
</evidence>
<dbReference type="RefSeq" id="WP_135982888.1">
    <property type="nucleotide sequence ID" value="NZ_JAASQM010000001.1"/>
</dbReference>
<dbReference type="Proteomes" id="UP000309848">
    <property type="component" value="Unassembled WGS sequence"/>
</dbReference>
<keyword evidence="2 4" id="KW-0238">DNA-binding</keyword>
<feature type="domain" description="HTH tetR-type" evidence="5">
    <location>
        <begin position="15"/>
        <end position="75"/>
    </location>
</feature>
<evidence type="ECO:0000256" key="1">
    <source>
        <dbReference type="ARBA" id="ARBA00023015"/>
    </source>
</evidence>
<protein>
    <submittedName>
        <fullName evidence="6">TetR/AcrR family transcriptional regulator</fullName>
    </submittedName>
</protein>
<dbReference type="PROSITE" id="PS50977">
    <property type="entry name" value="HTH_TETR_2"/>
    <property type="match status" value="1"/>
</dbReference>
<dbReference type="PANTHER" id="PTHR30055">
    <property type="entry name" value="HTH-TYPE TRANSCRIPTIONAL REGULATOR RUTR"/>
    <property type="match status" value="1"/>
</dbReference>
<dbReference type="PANTHER" id="PTHR30055:SF234">
    <property type="entry name" value="HTH-TYPE TRANSCRIPTIONAL REGULATOR BETI"/>
    <property type="match status" value="1"/>
</dbReference>
<name>A0A4S1WXC9_9SPHN</name>
<dbReference type="PRINTS" id="PR00455">
    <property type="entry name" value="HTHTETR"/>
</dbReference>
<evidence type="ECO:0000256" key="4">
    <source>
        <dbReference type="PROSITE-ProRule" id="PRU00335"/>
    </source>
</evidence>
<evidence type="ECO:0000256" key="2">
    <source>
        <dbReference type="ARBA" id="ARBA00023125"/>
    </source>
</evidence>
<dbReference type="InterPro" id="IPR001647">
    <property type="entry name" value="HTH_TetR"/>
</dbReference>
<feature type="DNA-binding region" description="H-T-H motif" evidence="4">
    <location>
        <begin position="38"/>
        <end position="57"/>
    </location>
</feature>
<dbReference type="Gene3D" id="1.10.357.10">
    <property type="entry name" value="Tetracycline Repressor, domain 2"/>
    <property type="match status" value="1"/>
</dbReference>
<keyword evidence="1" id="KW-0805">Transcription regulation</keyword>
<reference evidence="6 7" key="1">
    <citation type="submission" date="2019-04" db="EMBL/GenBank/DDBJ databases">
        <title>Sphingomonas psychrotolerans sp. nov., isolated from soil in the Tianshan Mountains, Xinjiang, China.</title>
        <authorList>
            <person name="Luo Y."/>
            <person name="Sheng H."/>
        </authorList>
    </citation>
    <scope>NUCLEOTIDE SEQUENCE [LARGE SCALE GENOMIC DNA]</scope>
    <source>
        <strain evidence="6 7">KIS18-15</strain>
    </source>
</reference>
<dbReference type="EMBL" id="SRXU01000001">
    <property type="protein sequence ID" value="TGX46276.1"/>
    <property type="molecule type" value="Genomic_DNA"/>
</dbReference>
<organism evidence="6 7">
    <name type="scientific">Sphingomonas naasensis</name>
    <dbReference type="NCBI Taxonomy" id="1344951"/>
    <lineage>
        <taxon>Bacteria</taxon>
        <taxon>Pseudomonadati</taxon>
        <taxon>Pseudomonadota</taxon>
        <taxon>Alphaproteobacteria</taxon>
        <taxon>Sphingomonadales</taxon>
        <taxon>Sphingomonadaceae</taxon>
        <taxon>Sphingomonas</taxon>
    </lineage>
</organism>
<evidence type="ECO:0000256" key="3">
    <source>
        <dbReference type="ARBA" id="ARBA00023163"/>
    </source>
</evidence>
<dbReference type="InterPro" id="IPR009057">
    <property type="entry name" value="Homeodomain-like_sf"/>
</dbReference>
<dbReference type="OrthoDB" id="9816296at2"/>
<dbReference type="InterPro" id="IPR050109">
    <property type="entry name" value="HTH-type_TetR-like_transc_reg"/>
</dbReference>
<accession>A0A4S1WXC9</accession>
<evidence type="ECO:0000259" key="5">
    <source>
        <dbReference type="PROSITE" id="PS50977"/>
    </source>
</evidence>
<dbReference type="GO" id="GO:0000976">
    <property type="term" value="F:transcription cis-regulatory region binding"/>
    <property type="evidence" value="ECO:0007669"/>
    <property type="project" value="TreeGrafter"/>
</dbReference>
<dbReference type="GO" id="GO:0003700">
    <property type="term" value="F:DNA-binding transcription factor activity"/>
    <property type="evidence" value="ECO:0007669"/>
    <property type="project" value="TreeGrafter"/>
</dbReference>
<keyword evidence="3" id="KW-0804">Transcription</keyword>
<gene>
    <name evidence="6" type="ORF">E5A74_03730</name>
</gene>
<evidence type="ECO:0000313" key="6">
    <source>
        <dbReference type="EMBL" id="TGX46276.1"/>
    </source>
</evidence>
<comment type="caution">
    <text evidence="6">The sequence shown here is derived from an EMBL/GenBank/DDBJ whole genome shotgun (WGS) entry which is preliminary data.</text>
</comment>